<protein>
    <submittedName>
        <fullName evidence="2">Helix-turn-helix domain-containing protein</fullName>
    </submittedName>
</protein>
<proteinExistence type="predicted"/>
<dbReference type="AlphaFoldDB" id="A0A1H5R7U5"/>
<dbReference type="OrthoDB" id="4285266at2"/>
<evidence type="ECO:0000313" key="3">
    <source>
        <dbReference type="Proteomes" id="UP000198878"/>
    </source>
</evidence>
<name>A0A1H5R7U5_9PSEU</name>
<dbReference type="Pfam" id="PF13560">
    <property type="entry name" value="HTH_31"/>
    <property type="match status" value="1"/>
</dbReference>
<evidence type="ECO:0000259" key="1">
    <source>
        <dbReference type="PROSITE" id="PS50943"/>
    </source>
</evidence>
<dbReference type="Proteomes" id="UP000198878">
    <property type="component" value="Unassembled WGS sequence"/>
</dbReference>
<dbReference type="PROSITE" id="PS50943">
    <property type="entry name" value="HTH_CROC1"/>
    <property type="match status" value="1"/>
</dbReference>
<feature type="domain" description="HTH cro/C1-type" evidence="1">
    <location>
        <begin position="23"/>
        <end position="77"/>
    </location>
</feature>
<dbReference type="InterPro" id="IPR010982">
    <property type="entry name" value="Lambda_DNA-bd_dom_sf"/>
</dbReference>
<dbReference type="CDD" id="cd00093">
    <property type="entry name" value="HTH_XRE"/>
    <property type="match status" value="1"/>
</dbReference>
<dbReference type="GO" id="GO:0003677">
    <property type="term" value="F:DNA binding"/>
    <property type="evidence" value="ECO:0007669"/>
    <property type="project" value="InterPro"/>
</dbReference>
<reference evidence="3" key="1">
    <citation type="submission" date="2016-10" db="EMBL/GenBank/DDBJ databases">
        <authorList>
            <person name="Varghese N."/>
            <person name="Submissions S."/>
        </authorList>
    </citation>
    <scope>NUCLEOTIDE SEQUENCE [LARGE SCALE GENOMIC DNA]</scope>
    <source>
        <strain evidence="3">DSM 44654</strain>
    </source>
</reference>
<dbReference type="SMART" id="SM00530">
    <property type="entry name" value="HTH_XRE"/>
    <property type="match status" value="1"/>
</dbReference>
<keyword evidence="3" id="KW-1185">Reference proteome</keyword>
<dbReference type="Pfam" id="PF19054">
    <property type="entry name" value="DUF5753"/>
    <property type="match status" value="1"/>
</dbReference>
<dbReference type="InterPro" id="IPR001387">
    <property type="entry name" value="Cro/C1-type_HTH"/>
</dbReference>
<evidence type="ECO:0000313" key="2">
    <source>
        <dbReference type="EMBL" id="SEF34455.1"/>
    </source>
</evidence>
<sequence>MADKPEVKKARPNIRQRRVAARLKAWRAATGKTTEEAAAQLRWSAAKLNRFETAGQIAGPAEIIALAAILGVDEEERDRVVTYAVKGQEGLVWWRAFADADTGDDFADFMVTESDATDVWNKEALLMPGLLQDEDYMTRLMRAWNSDDDRIEARRELRRRRQERVTSGALRIKAIIYEAAFHQPFVSRGQKDHLLTMGELPNVTWQVLPAEAAEDAPVKTEQGSPAAGFEAAYHLMKFENEEDVSAVYVENLTSGLYIESRPDVEAYTLNFERLERLALDPNASARWLERAR</sequence>
<dbReference type="EMBL" id="FNUJ01000007">
    <property type="protein sequence ID" value="SEF34455.1"/>
    <property type="molecule type" value="Genomic_DNA"/>
</dbReference>
<dbReference type="InterPro" id="IPR043917">
    <property type="entry name" value="DUF5753"/>
</dbReference>
<organism evidence="2 3">
    <name type="scientific">Amycolatopsis pretoriensis</name>
    <dbReference type="NCBI Taxonomy" id="218821"/>
    <lineage>
        <taxon>Bacteria</taxon>
        <taxon>Bacillati</taxon>
        <taxon>Actinomycetota</taxon>
        <taxon>Actinomycetes</taxon>
        <taxon>Pseudonocardiales</taxon>
        <taxon>Pseudonocardiaceae</taxon>
        <taxon>Amycolatopsis</taxon>
    </lineage>
</organism>
<dbReference type="SUPFAM" id="SSF47413">
    <property type="entry name" value="lambda repressor-like DNA-binding domains"/>
    <property type="match status" value="1"/>
</dbReference>
<gene>
    <name evidence="2" type="ORF">SAMN05421837_107396</name>
</gene>
<dbReference type="STRING" id="218821.SAMN05421837_107396"/>
<accession>A0A1H5R7U5</accession>
<dbReference type="RefSeq" id="WP_086674004.1">
    <property type="nucleotide sequence ID" value="NZ_FNUJ01000007.1"/>
</dbReference>
<dbReference type="Gene3D" id="1.10.260.40">
    <property type="entry name" value="lambda repressor-like DNA-binding domains"/>
    <property type="match status" value="1"/>
</dbReference>